<feature type="region of interest" description="Disordered" evidence="1">
    <location>
        <begin position="34"/>
        <end position="62"/>
    </location>
</feature>
<dbReference type="Proteomes" id="UP000271162">
    <property type="component" value="Unassembled WGS sequence"/>
</dbReference>
<evidence type="ECO:0000256" key="1">
    <source>
        <dbReference type="SAM" id="MobiDB-lite"/>
    </source>
</evidence>
<dbReference type="AlphaFoldDB" id="A0A0N4YYY7"/>
<sequence length="191" mass="21106">MSFDGVSMSTESMKDMTCPEELSAECRVKFIQDPKDQSTSNSKLPVSHERLDRGHPTTVADTPPQFKEVINEAIHDNELSLCKLGYVLGQSAGFTSTAYHSFIIGKVRDCNMNLEEVKDIQSKCYCLPESSDSVVRALTEVVTEQSNAIVGLTAALDASFEYIRTVNRKLMRMETSLAKTTQPSLGEGQNE</sequence>
<keyword evidence="3" id="KW-1185">Reference proteome</keyword>
<organism evidence="4">
    <name type="scientific">Nippostrongylus brasiliensis</name>
    <name type="common">Rat hookworm</name>
    <dbReference type="NCBI Taxonomy" id="27835"/>
    <lineage>
        <taxon>Eukaryota</taxon>
        <taxon>Metazoa</taxon>
        <taxon>Ecdysozoa</taxon>
        <taxon>Nematoda</taxon>
        <taxon>Chromadorea</taxon>
        <taxon>Rhabditida</taxon>
        <taxon>Rhabditina</taxon>
        <taxon>Rhabditomorpha</taxon>
        <taxon>Strongyloidea</taxon>
        <taxon>Heligmosomidae</taxon>
        <taxon>Nippostrongylus</taxon>
    </lineage>
</organism>
<proteinExistence type="predicted"/>
<dbReference type="WBParaSite" id="NBR_0002245901-mRNA-1">
    <property type="protein sequence ID" value="NBR_0002245901-mRNA-1"/>
    <property type="gene ID" value="NBR_0002245901"/>
</dbReference>
<reference evidence="2 3" key="2">
    <citation type="submission" date="2018-11" db="EMBL/GenBank/DDBJ databases">
        <authorList>
            <consortium name="Pathogen Informatics"/>
        </authorList>
    </citation>
    <scope>NUCLEOTIDE SEQUENCE [LARGE SCALE GENOMIC DNA]</scope>
</reference>
<gene>
    <name evidence="2" type="ORF">NBR_LOCUS22460</name>
</gene>
<protein>
    <submittedName>
        <fullName evidence="4">Perilipin-3-like</fullName>
    </submittedName>
</protein>
<accession>A0A0N4YYY7</accession>
<feature type="compositionally biased region" description="Basic and acidic residues" evidence="1">
    <location>
        <begin position="46"/>
        <end position="55"/>
    </location>
</feature>
<evidence type="ECO:0000313" key="2">
    <source>
        <dbReference type="EMBL" id="VDL87315.1"/>
    </source>
</evidence>
<evidence type="ECO:0000313" key="4">
    <source>
        <dbReference type="WBParaSite" id="NBR_0002245901-mRNA-1"/>
    </source>
</evidence>
<evidence type="ECO:0000313" key="3">
    <source>
        <dbReference type="Proteomes" id="UP000271162"/>
    </source>
</evidence>
<dbReference type="EMBL" id="UYSL01028119">
    <property type="protein sequence ID" value="VDL87315.1"/>
    <property type="molecule type" value="Genomic_DNA"/>
</dbReference>
<name>A0A0N4YYY7_NIPBR</name>
<reference evidence="4" key="1">
    <citation type="submission" date="2017-02" db="UniProtKB">
        <authorList>
            <consortium name="WormBaseParasite"/>
        </authorList>
    </citation>
    <scope>IDENTIFICATION</scope>
</reference>